<dbReference type="AlphaFoldDB" id="A0A2L2XAQ5"/>
<dbReference type="InterPro" id="IPR010897">
    <property type="entry name" value="Spore_II_P"/>
</dbReference>
<proteinExistence type="predicted"/>
<protein>
    <submittedName>
        <fullName evidence="2">Stage II sporulation protein P</fullName>
    </submittedName>
</protein>
<evidence type="ECO:0000256" key="1">
    <source>
        <dbReference type="SAM" id="MobiDB-lite"/>
    </source>
</evidence>
<evidence type="ECO:0000313" key="2">
    <source>
        <dbReference type="EMBL" id="GBF33152.1"/>
    </source>
</evidence>
<accession>A0A2L2XAQ5</accession>
<dbReference type="SUPFAM" id="SSF53187">
    <property type="entry name" value="Zn-dependent exopeptidases"/>
    <property type="match status" value="1"/>
</dbReference>
<dbReference type="Pfam" id="PF07454">
    <property type="entry name" value="SpoIIP"/>
    <property type="match status" value="1"/>
</dbReference>
<gene>
    <name evidence="2" type="ORF">DCCM_2249</name>
</gene>
<dbReference type="OrthoDB" id="1633470at2"/>
<organism evidence="2 3">
    <name type="scientific">Desulfocucumis palustris</name>
    <dbReference type="NCBI Taxonomy" id="1898651"/>
    <lineage>
        <taxon>Bacteria</taxon>
        <taxon>Bacillati</taxon>
        <taxon>Bacillota</taxon>
        <taxon>Clostridia</taxon>
        <taxon>Eubacteriales</taxon>
        <taxon>Desulfocucumaceae</taxon>
        <taxon>Desulfocucumis</taxon>
    </lineage>
</organism>
<feature type="region of interest" description="Disordered" evidence="1">
    <location>
        <begin position="350"/>
        <end position="370"/>
    </location>
</feature>
<evidence type="ECO:0000313" key="3">
    <source>
        <dbReference type="Proteomes" id="UP000239549"/>
    </source>
</evidence>
<dbReference type="RefSeq" id="WP_104371578.1">
    <property type="nucleotide sequence ID" value="NZ_BFAV01000073.1"/>
</dbReference>
<keyword evidence="3" id="KW-1185">Reference proteome</keyword>
<name>A0A2L2XAQ5_9FIRM</name>
<reference evidence="3" key="1">
    <citation type="submission" date="2018-02" db="EMBL/GenBank/DDBJ databases">
        <title>Genome sequence of Desulfocucumis palustris strain NAW-5.</title>
        <authorList>
            <person name="Watanabe M."/>
            <person name="Kojima H."/>
            <person name="Fukui M."/>
        </authorList>
    </citation>
    <scope>NUCLEOTIDE SEQUENCE [LARGE SCALE GENOMIC DNA]</scope>
    <source>
        <strain evidence="3">NAW-5</strain>
    </source>
</reference>
<comment type="caution">
    <text evidence="2">The sequence shown here is derived from an EMBL/GenBank/DDBJ whole genome shotgun (WGS) entry which is preliminary data.</text>
</comment>
<dbReference type="NCBIfam" id="TIGR02867">
    <property type="entry name" value="spore_II_P"/>
    <property type="match status" value="1"/>
</dbReference>
<dbReference type="Proteomes" id="UP000239549">
    <property type="component" value="Unassembled WGS sequence"/>
</dbReference>
<dbReference type="EMBL" id="BFAV01000073">
    <property type="protein sequence ID" value="GBF33152.1"/>
    <property type="molecule type" value="Genomic_DNA"/>
</dbReference>
<sequence>MYRLRYYMYRNRYVLRRMYNWLVCGLIFFALLLVLSFQPVRQGFCDFVGIVTETGADLAFRCSERDPRGLLRAAIPSLAWSGSTEDIPELVTPGSILSALLAPFRVKAGSPLELVQREIAMLEDYNPEIPAVKVEPPPEIKEDSSSRPPLSDQALIGIYHTHTGETYNLTDGTDRVTGRGGVVDVGEALKKELEEKYGIKVAHSTTVNDVNYNAAYAESEKDARTLLAENPGIQILLDIHRDAGKSRQNSLVKINGQDCGIIMLVVGSGARAPFPTWKQNYNFAMELAGMMDKKYPGLCCGVRVKEGRYNQFLHPRAVLLEVGSTSNSTGEAVNSIRLLAGLLAEKSKEIAPDAQKNSAGQEPEAEYEPD</sequence>